<dbReference type="AlphaFoldDB" id="A0A2A2AB79"/>
<evidence type="ECO:0000313" key="3">
    <source>
        <dbReference type="EMBL" id="PAT35021.1"/>
    </source>
</evidence>
<dbReference type="SUPFAM" id="SSF54637">
    <property type="entry name" value="Thioesterase/thiol ester dehydrase-isomerase"/>
    <property type="match status" value="1"/>
</dbReference>
<accession>A0A2A2AB79</accession>
<dbReference type="PANTHER" id="PTHR42856">
    <property type="entry name" value="ACYL-COENZYME A THIOESTERASE PAAI"/>
    <property type="match status" value="1"/>
</dbReference>
<dbReference type="Gene3D" id="3.10.129.10">
    <property type="entry name" value="Hotdog Thioesterase"/>
    <property type="match status" value="1"/>
</dbReference>
<dbReference type="RefSeq" id="WP_095549159.1">
    <property type="nucleotide sequence ID" value="NZ_NSJF01000002.1"/>
</dbReference>
<feature type="domain" description="Thioesterase" evidence="2">
    <location>
        <begin position="46"/>
        <end position="115"/>
    </location>
</feature>
<dbReference type="InterPro" id="IPR003736">
    <property type="entry name" value="PAAI_dom"/>
</dbReference>
<gene>
    <name evidence="3" type="ORF">CK620_03580</name>
</gene>
<dbReference type="Pfam" id="PF03061">
    <property type="entry name" value="4HBT"/>
    <property type="match status" value="1"/>
</dbReference>
<name>A0A2A2AB79_9BURK</name>
<dbReference type="EMBL" id="NSJF01000002">
    <property type="protein sequence ID" value="PAT35021.1"/>
    <property type="molecule type" value="Genomic_DNA"/>
</dbReference>
<dbReference type="NCBIfam" id="TIGR00369">
    <property type="entry name" value="unchar_dom_1"/>
    <property type="match status" value="1"/>
</dbReference>
<evidence type="ECO:0000313" key="4">
    <source>
        <dbReference type="Proteomes" id="UP000217999"/>
    </source>
</evidence>
<sequence length="137" mass="14393">MEMHTFAQQVFAAQPFSQFIGARLESVTPQSATIALDLQPHLLQQHGFAHGGVLSYLADNAITFAGGLALGGNALTSEFKINYLRPAQGAQLLARATARSAGKRQAVCQCDILALRDGREVLCAIAQGTVVAAGDQA</sequence>
<dbReference type="InterPro" id="IPR052723">
    <property type="entry name" value="Acyl-CoA_thioesterase_PaaI"/>
</dbReference>
<evidence type="ECO:0000259" key="2">
    <source>
        <dbReference type="Pfam" id="PF03061"/>
    </source>
</evidence>
<dbReference type="InterPro" id="IPR029069">
    <property type="entry name" value="HotDog_dom_sf"/>
</dbReference>
<dbReference type="CDD" id="cd03443">
    <property type="entry name" value="PaaI_thioesterase"/>
    <property type="match status" value="1"/>
</dbReference>
<organism evidence="3 4">
    <name type="scientific">Vandammella animalimorsus</name>
    <dbReference type="NCBI Taxonomy" id="2029117"/>
    <lineage>
        <taxon>Bacteria</taxon>
        <taxon>Pseudomonadati</taxon>
        <taxon>Pseudomonadota</taxon>
        <taxon>Betaproteobacteria</taxon>
        <taxon>Burkholderiales</taxon>
        <taxon>Comamonadaceae</taxon>
        <taxon>Vandammella</taxon>
    </lineage>
</organism>
<dbReference type="PANTHER" id="PTHR42856:SF1">
    <property type="entry name" value="ACYL-COENZYME A THIOESTERASE PAAI"/>
    <property type="match status" value="1"/>
</dbReference>
<evidence type="ECO:0000256" key="1">
    <source>
        <dbReference type="ARBA" id="ARBA00022801"/>
    </source>
</evidence>
<reference evidence="3 4" key="1">
    <citation type="submission" date="2017-08" db="EMBL/GenBank/DDBJ databases">
        <title>WGS of Clinical strains of the CDC Group NO-1 linked to zoonotic infections in humans.</title>
        <authorList>
            <person name="Bernier A.-M."/>
            <person name="Bernard K."/>
        </authorList>
    </citation>
    <scope>NUCLEOTIDE SEQUENCE [LARGE SCALE GENOMIC DNA]</scope>
    <source>
        <strain evidence="3 4">NML03-0146</strain>
    </source>
</reference>
<keyword evidence="1" id="KW-0378">Hydrolase</keyword>
<dbReference type="InterPro" id="IPR006683">
    <property type="entry name" value="Thioestr_dom"/>
</dbReference>
<comment type="caution">
    <text evidence="3">The sequence shown here is derived from an EMBL/GenBank/DDBJ whole genome shotgun (WGS) entry which is preliminary data.</text>
</comment>
<dbReference type="Proteomes" id="UP000217999">
    <property type="component" value="Unassembled WGS sequence"/>
</dbReference>
<protein>
    <submittedName>
        <fullName evidence="3">Thioesterase</fullName>
    </submittedName>
</protein>
<dbReference type="GO" id="GO:0016289">
    <property type="term" value="F:acyl-CoA hydrolase activity"/>
    <property type="evidence" value="ECO:0007669"/>
    <property type="project" value="UniProtKB-ARBA"/>
</dbReference>
<proteinExistence type="predicted"/>